<sequence length="112" mass="13004">MGYKKPENRGLGHHLSVAPHMTLSQLRRDRWTISTRCPRCHLDCWVDLSVVIRLSGPQVKLWNRWARCRRYGCPGRMVFLFTPPGEPKGVFWPMHDPPEARVKATISDDPEL</sequence>
<dbReference type="RefSeq" id="WP_039248390.1">
    <property type="nucleotide sequence ID" value="NZ_JWSY01000039.1"/>
</dbReference>
<gene>
    <name evidence="1" type="ORF">RM53_15600</name>
</gene>
<accession>A0A0B4CL29</accession>
<evidence type="ECO:0000313" key="2">
    <source>
        <dbReference type="Proteomes" id="UP000031166"/>
    </source>
</evidence>
<organism evidence="1 2">
    <name type="scientific">Brevundimonas nasdae</name>
    <dbReference type="NCBI Taxonomy" id="172043"/>
    <lineage>
        <taxon>Bacteria</taxon>
        <taxon>Pseudomonadati</taxon>
        <taxon>Pseudomonadota</taxon>
        <taxon>Alphaproteobacteria</taxon>
        <taxon>Caulobacterales</taxon>
        <taxon>Caulobacteraceae</taxon>
        <taxon>Brevundimonas</taxon>
    </lineage>
</organism>
<dbReference type="EMBL" id="JWSY01000039">
    <property type="protein sequence ID" value="KIC55126.1"/>
    <property type="molecule type" value="Genomic_DNA"/>
</dbReference>
<dbReference type="AlphaFoldDB" id="A0A0B4CL29"/>
<dbReference type="STRING" id="172043.RM53_15600"/>
<proteinExistence type="predicted"/>
<comment type="caution">
    <text evidence="1">The sequence shown here is derived from an EMBL/GenBank/DDBJ whole genome shotgun (WGS) entry which is preliminary data.</text>
</comment>
<name>A0A0B4CL29_9CAUL</name>
<reference evidence="1 2" key="1">
    <citation type="submission" date="2014-12" db="EMBL/GenBank/DDBJ databases">
        <title>Genome sequencing of Brevundimonas nasdae TPW30.</title>
        <authorList>
            <person name="Tan P.W."/>
            <person name="Chan K.-G."/>
        </authorList>
    </citation>
    <scope>NUCLEOTIDE SEQUENCE [LARGE SCALE GENOMIC DNA]</scope>
    <source>
        <strain evidence="1 2">TPW30</strain>
    </source>
</reference>
<dbReference type="Proteomes" id="UP000031166">
    <property type="component" value="Unassembled WGS sequence"/>
</dbReference>
<evidence type="ECO:0000313" key="1">
    <source>
        <dbReference type="EMBL" id="KIC55126.1"/>
    </source>
</evidence>
<protein>
    <submittedName>
        <fullName evidence="1">Uncharacterized protein</fullName>
    </submittedName>
</protein>